<dbReference type="EMBL" id="QOCS01000014">
    <property type="protein sequence ID" value="RHW46082.1"/>
    <property type="molecule type" value="Genomic_DNA"/>
</dbReference>
<feature type="region of interest" description="Disordered" evidence="1">
    <location>
        <begin position="196"/>
        <end position="241"/>
    </location>
</feature>
<name>A0A3R6V692_9LACO</name>
<dbReference type="Pfam" id="PF04630">
    <property type="entry name" value="Phage_TTP_1"/>
    <property type="match status" value="1"/>
</dbReference>
<gene>
    <name evidence="2" type="ORF">DS832_06955</name>
</gene>
<proteinExistence type="predicted"/>
<dbReference type="InterPro" id="IPR006490">
    <property type="entry name" value="Maj_tail_phi13"/>
</dbReference>
<sequence length="241" mass="25812">MADAHPIGTTGFRRVIFGVLDENENVTKTIMIDENSGGTIELKVSGFAGQSNVQYASNIAYWISNAGIGTGKVELSIAEMPKEVATEVLGDLYEDGIYYTKSDVKQPYVAMIAESQDLNSNPMWVAIAKVKFTTQDAVDLKTAEDKGMTLNTISLSGSAVTRKKDHLVKAKATNSDGITLTQFASKVFPGWTGKFDDSKQNINDDHHRGNDNSDTENGAGTPATPNVPNDNASSSSSPTNP</sequence>
<dbReference type="Proteomes" id="UP000284822">
    <property type="component" value="Unassembled WGS sequence"/>
</dbReference>
<accession>A0A3R6V692</accession>
<evidence type="ECO:0000256" key="1">
    <source>
        <dbReference type="SAM" id="MobiDB-lite"/>
    </source>
</evidence>
<dbReference type="InterPro" id="IPR006724">
    <property type="entry name" value="Phage_TTP"/>
</dbReference>
<feature type="compositionally biased region" description="Polar residues" evidence="1">
    <location>
        <begin position="215"/>
        <end position="241"/>
    </location>
</feature>
<reference evidence="2 3" key="1">
    <citation type="submission" date="2018-07" db="EMBL/GenBank/DDBJ databases">
        <title>Genome sequences of six Lactobacillus spp. isolated from bumble bee guts.</title>
        <authorList>
            <person name="Motta E.V.S."/>
            <person name="Moran N.A."/>
        </authorList>
    </citation>
    <scope>NUCLEOTIDE SEQUENCE [LARGE SCALE GENOMIC DNA]</scope>
    <source>
        <strain evidence="2 3">LV-8.1</strain>
    </source>
</reference>
<organism evidence="2 3">
    <name type="scientific">Bombilactobacillus bombi</name>
    <dbReference type="NCBI Taxonomy" id="1303590"/>
    <lineage>
        <taxon>Bacteria</taxon>
        <taxon>Bacillati</taxon>
        <taxon>Bacillota</taxon>
        <taxon>Bacilli</taxon>
        <taxon>Lactobacillales</taxon>
        <taxon>Lactobacillaceae</taxon>
        <taxon>Bombilactobacillus</taxon>
    </lineage>
</organism>
<evidence type="ECO:0000313" key="2">
    <source>
        <dbReference type="EMBL" id="RHW46082.1"/>
    </source>
</evidence>
<protein>
    <submittedName>
        <fullName evidence="2">Phage tail protein</fullName>
    </submittedName>
</protein>
<dbReference type="AlphaFoldDB" id="A0A3R6V692"/>
<dbReference type="RefSeq" id="WP_118910929.1">
    <property type="nucleotide sequence ID" value="NZ_QOCS01000014.1"/>
</dbReference>
<comment type="caution">
    <text evidence="2">The sequence shown here is derived from an EMBL/GenBank/DDBJ whole genome shotgun (WGS) entry which is preliminary data.</text>
</comment>
<feature type="compositionally biased region" description="Basic and acidic residues" evidence="1">
    <location>
        <begin position="196"/>
        <end position="211"/>
    </location>
</feature>
<dbReference type="NCBIfam" id="TIGR01603">
    <property type="entry name" value="maj_tail_phi13"/>
    <property type="match status" value="1"/>
</dbReference>
<evidence type="ECO:0000313" key="3">
    <source>
        <dbReference type="Proteomes" id="UP000284822"/>
    </source>
</evidence>